<proteinExistence type="inferred from homology"/>
<dbReference type="CDD" id="cd02968">
    <property type="entry name" value="SCO"/>
    <property type="match status" value="1"/>
</dbReference>
<dbReference type="PANTHER" id="PTHR12151:SF25">
    <property type="entry name" value="LINALOOL DEHYDRATASE_ISOMERASE DOMAIN-CONTAINING PROTEIN"/>
    <property type="match status" value="1"/>
</dbReference>
<feature type="binding site" evidence="2">
    <location>
        <position position="98"/>
    </location>
    <ligand>
        <name>Cu cation</name>
        <dbReference type="ChEBI" id="CHEBI:23378"/>
    </ligand>
</feature>
<organism evidence="4 5">
    <name type="scientific">Ramlibacter pinisoli</name>
    <dbReference type="NCBI Taxonomy" id="2682844"/>
    <lineage>
        <taxon>Bacteria</taxon>
        <taxon>Pseudomonadati</taxon>
        <taxon>Pseudomonadota</taxon>
        <taxon>Betaproteobacteria</taxon>
        <taxon>Burkholderiales</taxon>
        <taxon>Comamonadaceae</taxon>
        <taxon>Ramlibacter</taxon>
    </lineage>
</organism>
<dbReference type="GO" id="GO:0046872">
    <property type="term" value="F:metal ion binding"/>
    <property type="evidence" value="ECO:0007669"/>
    <property type="project" value="UniProtKB-KW"/>
</dbReference>
<comment type="similarity">
    <text evidence="1">Belongs to the SCO1/2 family.</text>
</comment>
<dbReference type="InterPro" id="IPR036249">
    <property type="entry name" value="Thioredoxin-like_sf"/>
</dbReference>
<dbReference type="AlphaFoldDB" id="A0A6N8IZE4"/>
<keyword evidence="5" id="KW-1185">Reference proteome</keyword>
<dbReference type="Pfam" id="PF02630">
    <property type="entry name" value="SCO1-SenC"/>
    <property type="match status" value="1"/>
</dbReference>
<dbReference type="InterPro" id="IPR006311">
    <property type="entry name" value="TAT_signal"/>
</dbReference>
<evidence type="ECO:0000313" key="4">
    <source>
        <dbReference type="EMBL" id="MVQ31373.1"/>
    </source>
</evidence>
<dbReference type="EMBL" id="WSEL01000009">
    <property type="protein sequence ID" value="MVQ31373.1"/>
    <property type="molecule type" value="Genomic_DNA"/>
</dbReference>
<dbReference type="SUPFAM" id="SSF52833">
    <property type="entry name" value="Thioredoxin-like"/>
    <property type="match status" value="1"/>
</dbReference>
<evidence type="ECO:0000313" key="5">
    <source>
        <dbReference type="Proteomes" id="UP000469385"/>
    </source>
</evidence>
<keyword evidence="3" id="KW-1015">Disulfide bond</keyword>
<evidence type="ECO:0000256" key="2">
    <source>
        <dbReference type="PIRSR" id="PIRSR603782-1"/>
    </source>
</evidence>
<dbReference type="Gene3D" id="3.40.30.10">
    <property type="entry name" value="Glutaredoxin"/>
    <property type="match status" value="1"/>
</dbReference>
<gene>
    <name evidence="4" type="ORF">GON04_18090</name>
</gene>
<sequence length="233" mass="25176">MTSSPEPLVRDGQIAPTLVSTGRRRAWAALGAAAAGVAGLAWQAPAARTATRAPGRSPGIPDVPLVTHEDRPVRFYSDLVKDRVVFVSMMYAQCSDQCPLMTQNLRRVHEALGSRPGRDVFFYSITLLPEFDRPADLKAYAAQNRIGPGWTFLTGTKAAVEAIRMGMGFYDPDPAVDADITQHTGMVRVGNDSLQRWVMAPLLQDPQVILETLMAVDPVSRAAGRGSFGAIQA</sequence>
<evidence type="ECO:0000256" key="1">
    <source>
        <dbReference type="ARBA" id="ARBA00010996"/>
    </source>
</evidence>
<keyword evidence="2" id="KW-0479">Metal-binding</keyword>
<evidence type="ECO:0000256" key="3">
    <source>
        <dbReference type="PIRSR" id="PIRSR603782-2"/>
    </source>
</evidence>
<comment type="caution">
    <text evidence="4">The sequence shown here is derived from an EMBL/GenBank/DDBJ whole genome shotgun (WGS) entry which is preliminary data.</text>
</comment>
<accession>A0A6N8IZE4</accession>
<dbReference type="Proteomes" id="UP000469385">
    <property type="component" value="Unassembled WGS sequence"/>
</dbReference>
<feature type="disulfide bond" description="Redox-active" evidence="3">
    <location>
        <begin position="94"/>
        <end position="98"/>
    </location>
</feature>
<keyword evidence="2" id="KW-0186">Copper</keyword>
<feature type="binding site" evidence="2">
    <location>
        <position position="94"/>
    </location>
    <ligand>
        <name>Cu cation</name>
        <dbReference type="ChEBI" id="CHEBI:23378"/>
    </ligand>
</feature>
<reference evidence="4 5" key="1">
    <citation type="submission" date="2019-12" db="EMBL/GenBank/DDBJ databases">
        <authorList>
            <person name="Huq M.A."/>
        </authorList>
    </citation>
    <scope>NUCLEOTIDE SEQUENCE [LARGE SCALE GENOMIC DNA]</scope>
    <source>
        <strain evidence="4 5">MAH-25</strain>
    </source>
</reference>
<protein>
    <submittedName>
        <fullName evidence="4">SCO family protein</fullName>
    </submittedName>
</protein>
<name>A0A6N8IZE4_9BURK</name>
<dbReference type="InterPro" id="IPR003782">
    <property type="entry name" value="SCO1/SenC"/>
</dbReference>
<dbReference type="PANTHER" id="PTHR12151">
    <property type="entry name" value="ELECTRON TRANSPORT PROTIN SCO1/SENC FAMILY MEMBER"/>
    <property type="match status" value="1"/>
</dbReference>
<dbReference type="PROSITE" id="PS51318">
    <property type="entry name" value="TAT"/>
    <property type="match status" value="1"/>
</dbReference>